<evidence type="ECO:0000256" key="10">
    <source>
        <dbReference type="ARBA" id="ARBA00023170"/>
    </source>
</evidence>
<reference evidence="15" key="1">
    <citation type="submission" date="2018-02" db="EMBL/GenBank/DDBJ databases">
        <authorList>
            <person name="Cohen D.B."/>
            <person name="Kent A.D."/>
        </authorList>
    </citation>
    <scope>NUCLEOTIDE SEQUENCE</scope>
</reference>
<evidence type="ECO:0000256" key="8">
    <source>
        <dbReference type="ARBA" id="ARBA00022989"/>
    </source>
</evidence>
<feature type="chain" id="PRO_5014770357" description="Leucine-rich repeat-containing N-terminal plant-type domain-containing protein" evidence="13">
    <location>
        <begin position="22"/>
        <end position="730"/>
    </location>
</feature>
<keyword evidence="11" id="KW-0325">Glycoprotein</keyword>
<evidence type="ECO:0000256" key="9">
    <source>
        <dbReference type="ARBA" id="ARBA00023136"/>
    </source>
</evidence>
<dbReference type="InterPro" id="IPR003591">
    <property type="entry name" value="Leu-rich_rpt_typical-subtyp"/>
</dbReference>
<dbReference type="AlphaFoldDB" id="A0A2N9FTN4"/>
<sequence>MGASFATHMLLLLWFFTATFCLSFFKAEPHVSCNEKEKQALLTLKRGLTDPGNLLSSWSSDQEDCCRWERVRCDNKTGRVTELHLSSPLDADGSFNYKKRLGGEISPSLLELGFLNYLNLSFSDFNCAHIPSFLGSMGSLTHLDLQWANFSRLIPHQLGNISGLRYLDLSGNDFNRAPIPSFLGSMGSLRHLDLHGANFSGLIPHQLGNLSGLRYLDLRWNDFNRAPIPSFLGSMGNLRHLDLHGANFSGLIPHQLGNLSGLRYLDLSENDFSRTGIPSFLGSMVTLRHLDLHQANFSGLIPHQLGNLSSLRYLDLQYNSDLHADNLRWMSGLSSIQYLGLGEADLHREVDWLQIMSEIPESLGKLKHLEFLDLGDNSLNGPIPQSLGNLSEIANLYYLYQNQLNGTIPKRPIPNCLKNISAMATHDEYPFFESLEFNFNYFSYIENLVLVPKGHELEYEENLRFVKIIDLSSNNLSGSIPDEISVLSELRFLNLSQNHLTGKIPEKIGNMKELETVDLSHNHLSGEIPPSMSNLTFINYLDLSYNNLSGKIPSSTQLQSFDAHSYTGNPQLCGDPLPKCTVEEKPLNRTPIGKTEDHSENSNFYMGMGVGFPVGFWAICGILFFKRTWRHAYFKFLDDIQDWVYVTTVPNVNWFLEKLKSHHLSLPPRTKFEFPALSPVMMEAGVQGGMLSCQDHTRKRFKKKLKLVRMKAWSVEKSKYIVAMALIRLY</sequence>
<gene>
    <name evidence="15" type="ORF">FSB_LOCUS18173</name>
</gene>
<protein>
    <recommendedName>
        <fullName evidence="14">Leucine-rich repeat-containing N-terminal plant-type domain-containing protein</fullName>
    </recommendedName>
</protein>
<comment type="subcellular location">
    <subcellularLocation>
        <location evidence="1">Cell membrane</location>
        <topology evidence="1">Single-pass type I membrane protein</topology>
    </subcellularLocation>
</comment>
<evidence type="ECO:0000256" key="7">
    <source>
        <dbReference type="ARBA" id="ARBA00022737"/>
    </source>
</evidence>
<keyword evidence="3" id="KW-1003">Cell membrane</keyword>
<evidence type="ECO:0000256" key="12">
    <source>
        <dbReference type="SAM" id="Phobius"/>
    </source>
</evidence>
<name>A0A2N9FTN4_FAGSY</name>
<dbReference type="InterPro" id="IPR001611">
    <property type="entry name" value="Leu-rich_rpt"/>
</dbReference>
<feature type="transmembrane region" description="Helical" evidence="12">
    <location>
        <begin position="604"/>
        <end position="625"/>
    </location>
</feature>
<evidence type="ECO:0000256" key="2">
    <source>
        <dbReference type="ARBA" id="ARBA00009592"/>
    </source>
</evidence>
<keyword evidence="6 13" id="KW-0732">Signal</keyword>
<evidence type="ECO:0000259" key="14">
    <source>
        <dbReference type="Pfam" id="PF08263"/>
    </source>
</evidence>
<dbReference type="InterPro" id="IPR013210">
    <property type="entry name" value="LRR_N_plant-typ"/>
</dbReference>
<evidence type="ECO:0000256" key="4">
    <source>
        <dbReference type="ARBA" id="ARBA00022614"/>
    </source>
</evidence>
<dbReference type="FunFam" id="3.80.10.10:FF:000095">
    <property type="entry name" value="LRR receptor-like serine/threonine-protein kinase GSO1"/>
    <property type="match status" value="1"/>
</dbReference>
<dbReference type="FunFam" id="3.80.10.10:FF:000213">
    <property type="entry name" value="Tyrosine-sulfated glycopeptide receptor 1"/>
    <property type="match status" value="1"/>
</dbReference>
<keyword evidence="8 12" id="KW-1133">Transmembrane helix</keyword>
<keyword evidence="4" id="KW-0433">Leucine-rich repeat</keyword>
<feature type="domain" description="Leucine-rich repeat-containing N-terminal plant-type" evidence="14">
    <location>
        <begin position="35"/>
        <end position="74"/>
    </location>
</feature>
<dbReference type="PANTHER" id="PTHR48063:SF98">
    <property type="entry name" value="LRR RECEPTOR-LIKE SERINE_THREONINE-PROTEIN KINASE FLS2"/>
    <property type="match status" value="1"/>
</dbReference>
<dbReference type="GO" id="GO:0005886">
    <property type="term" value="C:plasma membrane"/>
    <property type="evidence" value="ECO:0007669"/>
    <property type="project" value="UniProtKB-SubCell"/>
</dbReference>
<dbReference type="Pfam" id="PF13855">
    <property type="entry name" value="LRR_8"/>
    <property type="match status" value="1"/>
</dbReference>
<dbReference type="Pfam" id="PF08263">
    <property type="entry name" value="LRRNT_2"/>
    <property type="match status" value="1"/>
</dbReference>
<dbReference type="SMART" id="SM00369">
    <property type="entry name" value="LRR_TYP"/>
    <property type="match status" value="9"/>
</dbReference>
<dbReference type="InterPro" id="IPR046956">
    <property type="entry name" value="RLP23-like"/>
</dbReference>
<dbReference type="InterPro" id="IPR032675">
    <property type="entry name" value="LRR_dom_sf"/>
</dbReference>
<organism evidence="15">
    <name type="scientific">Fagus sylvatica</name>
    <name type="common">Beechnut</name>
    <dbReference type="NCBI Taxonomy" id="28930"/>
    <lineage>
        <taxon>Eukaryota</taxon>
        <taxon>Viridiplantae</taxon>
        <taxon>Streptophyta</taxon>
        <taxon>Embryophyta</taxon>
        <taxon>Tracheophyta</taxon>
        <taxon>Spermatophyta</taxon>
        <taxon>Magnoliopsida</taxon>
        <taxon>eudicotyledons</taxon>
        <taxon>Gunneridae</taxon>
        <taxon>Pentapetalae</taxon>
        <taxon>rosids</taxon>
        <taxon>fabids</taxon>
        <taxon>Fagales</taxon>
        <taxon>Fagaceae</taxon>
        <taxon>Fagus</taxon>
    </lineage>
</organism>
<comment type="similarity">
    <text evidence="2">Belongs to the RLP family.</text>
</comment>
<keyword evidence="9 12" id="KW-0472">Membrane</keyword>
<evidence type="ECO:0000256" key="13">
    <source>
        <dbReference type="SAM" id="SignalP"/>
    </source>
</evidence>
<keyword evidence="7" id="KW-0677">Repeat</keyword>
<dbReference type="Pfam" id="PF00560">
    <property type="entry name" value="LRR_1"/>
    <property type="match status" value="9"/>
</dbReference>
<accession>A0A2N9FTN4</accession>
<dbReference type="PANTHER" id="PTHR48063">
    <property type="entry name" value="LRR RECEPTOR-LIKE KINASE"/>
    <property type="match status" value="1"/>
</dbReference>
<evidence type="ECO:0000313" key="15">
    <source>
        <dbReference type="EMBL" id="SPC90291.1"/>
    </source>
</evidence>
<evidence type="ECO:0000256" key="1">
    <source>
        <dbReference type="ARBA" id="ARBA00004251"/>
    </source>
</evidence>
<dbReference type="SUPFAM" id="SSF52058">
    <property type="entry name" value="L domain-like"/>
    <property type="match status" value="1"/>
</dbReference>
<proteinExistence type="inferred from homology"/>
<feature type="signal peptide" evidence="13">
    <location>
        <begin position="1"/>
        <end position="21"/>
    </location>
</feature>
<evidence type="ECO:0000256" key="3">
    <source>
        <dbReference type="ARBA" id="ARBA00022475"/>
    </source>
</evidence>
<keyword evidence="10" id="KW-0675">Receptor</keyword>
<dbReference type="Gene3D" id="3.80.10.10">
    <property type="entry name" value="Ribonuclease Inhibitor"/>
    <property type="match status" value="3"/>
</dbReference>
<evidence type="ECO:0000256" key="11">
    <source>
        <dbReference type="ARBA" id="ARBA00023180"/>
    </source>
</evidence>
<keyword evidence="5 12" id="KW-0812">Transmembrane</keyword>
<dbReference type="EMBL" id="OIVN01001136">
    <property type="protein sequence ID" value="SPC90291.1"/>
    <property type="molecule type" value="Genomic_DNA"/>
</dbReference>
<evidence type="ECO:0000256" key="5">
    <source>
        <dbReference type="ARBA" id="ARBA00022692"/>
    </source>
</evidence>
<evidence type="ECO:0000256" key="6">
    <source>
        <dbReference type="ARBA" id="ARBA00022729"/>
    </source>
</evidence>